<gene>
    <name evidence="1" type="ORF">PENTCL1PPCAC_26129</name>
</gene>
<comment type="caution">
    <text evidence="1">The sequence shown here is derived from an EMBL/GenBank/DDBJ whole genome shotgun (WGS) entry which is preliminary data.</text>
</comment>
<keyword evidence="2" id="KW-1185">Reference proteome</keyword>
<protein>
    <submittedName>
        <fullName evidence="1">Uncharacterized protein</fullName>
    </submittedName>
</protein>
<sequence length="114" mass="13103">MLDGVKERDNIAVGMDVLTSYEIRCKELDSFVLRAREAMAATTRSVVKEARLAEIRQEVLRSAKLNGYFVRNPRERDLLEKDKKLQQLSLKSPAIADAPPLYCAKDSTWHRLHF</sequence>
<evidence type="ECO:0000313" key="1">
    <source>
        <dbReference type="EMBL" id="GMT03955.1"/>
    </source>
</evidence>
<organism evidence="1 2">
    <name type="scientific">Pristionchus entomophagus</name>
    <dbReference type="NCBI Taxonomy" id="358040"/>
    <lineage>
        <taxon>Eukaryota</taxon>
        <taxon>Metazoa</taxon>
        <taxon>Ecdysozoa</taxon>
        <taxon>Nematoda</taxon>
        <taxon>Chromadorea</taxon>
        <taxon>Rhabditida</taxon>
        <taxon>Rhabditina</taxon>
        <taxon>Diplogasteromorpha</taxon>
        <taxon>Diplogasteroidea</taxon>
        <taxon>Neodiplogasteridae</taxon>
        <taxon>Pristionchus</taxon>
    </lineage>
</organism>
<reference evidence="1" key="1">
    <citation type="submission" date="2023-10" db="EMBL/GenBank/DDBJ databases">
        <title>Genome assembly of Pristionchus species.</title>
        <authorList>
            <person name="Yoshida K."/>
            <person name="Sommer R.J."/>
        </authorList>
    </citation>
    <scope>NUCLEOTIDE SEQUENCE</scope>
    <source>
        <strain evidence="1">RS0144</strain>
    </source>
</reference>
<dbReference type="EMBL" id="BTSX01000006">
    <property type="protein sequence ID" value="GMT03955.1"/>
    <property type="molecule type" value="Genomic_DNA"/>
</dbReference>
<proteinExistence type="predicted"/>
<name>A0AAV5UCB4_9BILA</name>
<evidence type="ECO:0000313" key="2">
    <source>
        <dbReference type="Proteomes" id="UP001432027"/>
    </source>
</evidence>
<dbReference type="Proteomes" id="UP001432027">
    <property type="component" value="Unassembled WGS sequence"/>
</dbReference>
<accession>A0AAV5UCB4</accession>
<dbReference type="AlphaFoldDB" id="A0AAV5UCB4"/>